<dbReference type="EMBL" id="CADEAL010002190">
    <property type="protein sequence ID" value="CAB1438633.1"/>
    <property type="molecule type" value="Genomic_DNA"/>
</dbReference>
<evidence type="ECO:0000313" key="3">
    <source>
        <dbReference type="Proteomes" id="UP001153269"/>
    </source>
</evidence>
<organism evidence="2 3">
    <name type="scientific">Pleuronectes platessa</name>
    <name type="common">European plaice</name>
    <dbReference type="NCBI Taxonomy" id="8262"/>
    <lineage>
        <taxon>Eukaryota</taxon>
        <taxon>Metazoa</taxon>
        <taxon>Chordata</taxon>
        <taxon>Craniata</taxon>
        <taxon>Vertebrata</taxon>
        <taxon>Euteleostomi</taxon>
        <taxon>Actinopterygii</taxon>
        <taxon>Neopterygii</taxon>
        <taxon>Teleostei</taxon>
        <taxon>Neoteleostei</taxon>
        <taxon>Acanthomorphata</taxon>
        <taxon>Carangaria</taxon>
        <taxon>Pleuronectiformes</taxon>
        <taxon>Pleuronectoidei</taxon>
        <taxon>Pleuronectidae</taxon>
        <taxon>Pleuronectes</taxon>
    </lineage>
</organism>
<gene>
    <name evidence="2" type="ORF">PLEPLA_LOCUS26522</name>
</gene>
<protein>
    <submittedName>
        <fullName evidence="2">Uncharacterized protein</fullName>
    </submittedName>
</protein>
<accession>A0A9N7UY88</accession>
<name>A0A9N7UY88_PLEPL</name>
<evidence type="ECO:0000313" key="2">
    <source>
        <dbReference type="EMBL" id="CAB1438633.1"/>
    </source>
</evidence>
<feature type="region of interest" description="Disordered" evidence="1">
    <location>
        <begin position="14"/>
        <end position="38"/>
    </location>
</feature>
<comment type="caution">
    <text evidence="2">The sequence shown here is derived from an EMBL/GenBank/DDBJ whole genome shotgun (WGS) entry which is preliminary data.</text>
</comment>
<dbReference type="AlphaFoldDB" id="A0A9N7UY88"/>
<keyword evidence="3" id="KW-1185">Reference proteome</keyword>
<reference evidence="2" key="1">
    <citation type="submission" date="2020-03" db="EMBL/GenBank/DDBJ databases">
        <authorList>
            <person name="Weist P."/>
        </authorList>
    </citation>
    <scope>NUCLEOTIDE SEQUENCE</scope>
</reference>
<proteinExistence type="predicted"/>
<evidence type="ECO:0000256" key="1">
    <source>
        <dbReference type="SAM" id="MobiDB-lite"/>
    </source>
</evidence>
<dbReference type="Proteomes" id="UP001153269">
    <property type="component" value="Unassembled WGS sequence"/>
</dbReference>
<sequence length="133" mass="14595">MNCHTVPLLRVRQRAADPCGSPGPGGGPSSPCRPSGSLMASRASELNVMRGEHVPTEQIDCLQPLTSAPSCDPEPGAARRRPRRLNDVHNIFKMLCFISVTFAPPPHLHTQSTEREIRCSSSCRRWKKDGLLL</sequence>